<dbReference type="HOGENOM" id="CLU_2896016_0_0_9"/>
<evidence type="ECO:0000256" key="1">
    <source>
        <dbReference type="SAM" id="Phobius"/>
    </source>
</evidence>
<keyword evidence="1" id="KW-1133">Transmembrane helix</keyword>
<keyword evidence="1" id="KW-0472">Membrane</keyword>
<sequence>MGCYFLLFKGIFSIYRILNIIAFYKLYINLYIKKEPHFITGVQAADKHILLTAWGGNYDIAT</sequence>
<dbReference type="PATRIC" id="fig|1379739.3.peg.799"/>
<dbReference type="Proteomes" id="UP000032250">
    <property type="component" value="Unassembled WGS sequence"/>
</dbReference>
<evidence type="ECO:0000313" key="2">
    <source>
        <dbReference type="EMBL" id="KIS22497.1"/>
    </source>
</evidence>
<evidence type="ECO:0000313" key="3">
    <source>
        <dbReference type="Proteomes" id="UP000032250"/>
    </source>
</evidence>
<reference evidence="2 3" key="1">
    <citation type="submission" date="2014-06" db="EMBL/GenBank/DDBJ databases">
        <title>Genome characterization of distinct group I Clostridium botulinum lineages.</title>
        <authorList>
            <person name="Giordani F."/>
            <person name="Anselmo A."/>
            <person name="Fillo S."/>
            <person name="Palozzi A.M."/>
            <person name="Fortunato A."/>
            <person name="Gentile B."/>
            <person name="Ciammaruconi A."/>
            <person name="Anniballi F."/>
            <person name="De Medici D."/>
            <person name="Lista F."/>
        </authorList>
    </citation>
    <scope>NUCLEOTIDE SEQUENCE [LARGE SCALE GENOMIC DNA]</scope>
    <source>
        <strain evidence="2 3">B2 450</strain>
    </source>
</reference>
<dbReference type="EMBL" id="JXSU01000007">
    <property type="protein sequence ID" value="KIS22497.1"/>
    <property type="molecule type" value="Genomic_DNA"/>
</dbReference>
<organism evidence="2 3">
    <name type="scientific">Clostridium botulinum B2 450</name>
    <dbReference type="NCBI Taxonomy" id="1379739"/>
    <lineage>
        <taxon>Bacteria</taxon>
        <taxon>Bacillati</taxon>
        <taxon>Bacillota</taxon>
        <taxon>Clostridia</taxon>
        <taxon>Eubacteriales</taxon>
        <taxon>Clostridiaceae</taxon>
        <taxon>Clostridium</taxon>
    </lineage>
</organism>
<name>A0A0D1BRT8_CLOBO</name>
<feature type="transmembrane region" description="Helical" evidence="1">
    <location>
        <begin position="6"/>
        <end position="27"/>
    </location>
</feature>
<protein>
    <submittedName>
        <fullName evidence="2">Uncharacterized protein</fullName>
    </submittedName>
</protein>
<gene>
    <name evidence="2" type="ORF">N495_02460</name>
</gene>
<proteinExistence type="predicted"/>
<dbReference type="AlphaFoldDB" id="A0A0D1BRT8"/>
<comment type="caution">
    <text evidence="2">The sequence shown here is derived from an EMBL/GenBank/DDBJ whole genome shotgun (WGS) entry which is preliminary data.</text>
</comment>
<accession>A0A0D1BRT8</accession>
<keyword evidence="1" id="KW-0812">Transmembrane</keyword>